<evidence type="ECO:0000256" key="1">
    <source>
        <dbReference type="SAM" id="MobiDB-lite"/>
    </source>
</evidence>
<dbReference type="EMBL" id="FNZE01000009">
    <property type="protein sequence ID" value="SEJ45816.1"/>
    <property type="molecule type" value="Genomic_DNA"/>
</dbReference>
<dbReference type="RefSeq" id="WP_244517187.1">
    <property type="nucleotide sequence ID" value="NZ_FNZE01000009.1"/>
</dbReference>
<sequence>MSQELEDKVPEKKMAELLGITFRALQARRQRKEIPEGVWNRIGRSIIYSRRRYDEWLESQWTCPPVWKSETAESVSGSIGMESDAPSRSPIPRRKRASQLHPVYAIR</sequence>
<dbReference type="AlphaFoldDB" id="A0A1H6YZM2"/>
<evidence type="ECO:0000313" key="2">
    <source>
        <dbReference type="EMBL" id="SEJ45816.1"/>
    </source>
</evidence>
<feature type="region of interest" description="Disordered" evidence="1">
    <location>
        <begin position="73"/>
        <end position="107"/>
    </location>
</feature>
<name>A0A1H6YZM2_9PSED</name>
<accession>A0A1H6YZM2</accession>
<proteinExistence type="predicted"/>
<dbReference type="STRING" id="915471.SAMN05216201_10946"/>
<keyword evidence="3" id="KW-1185">Reference proteome</keyword>
<evidence type="ECO:0008006" key="4">
    <source>
        <dbReference type="Google" id="ProtNLM"/>
    </source>
</evidence>
<gene>
    <name evidence="2" type="ORF">SAMN05216201_10946</name>
</gene>
<reference evidence="3" key="1">
    <citation type="submission" date="2016-10" db="EMBL/GenBank/DDBJ databases">
        <authorList>
            <person name="Varghese N."/>
            <person name="Submissions S."/>
        </authorList>
    </citation>
    <scope>NUCLEOTIDE SEQUENCE [LARGE SCALE GENOMIC DNA]</scope>
    <source>
        <strain evidence="3">LMG 25967</strain>
    </source>
</reference>
<dbReference type="Proteomes" id="UP000242930">
    <property type="component" value="Unassembled WGS sequence"/>
</dbReference>
<protein>
    <recommendedName>
        <fullName evidence="4">Helix-turn-helix domain-containing protein</fullName>
    </recommendedName>
</protein>
<organism evidence="2 3">
    <name type="scientific">Pseudomonas linyingensis</name>
    <dbReference type="NCBI Taxonomy" id="915471"/>
    <lineage>
        <taxon>Bacteria</taxon>
        <taxon>Pseudomonadati</taxon>
        <taxon>Pseudomonadota</taxon>
        <taxon>Gammaproteobacteria</taxon>
        <taxon>Pseudomonadales</taxon>
        <taxon>Pseudomonadaceae</taxon>
        <taxon>Pseudomonas</taxon>
    </lineage>
</organism>
<evidence type="ECO:0000313" key="3">
    <source>
        <dbReference type="Proteomes" id="UP000242930"/>
    </source>
</evidence>